<dbReference type="GO" id="GO:0005765">
    <property type="term" value="C:lysosomal membrane"/>
    <property type="evidence" value="ECO:0007669"/>
    <property type="project" value="TreeGrafter"/>
</dbReference>
<evidence type="ECO:0000256" key="8">
    <source>
        <dbReference type="ARBA" id="ARBA00023136"/>
    </source>
</evidence>
<reference evidence="13" key="1">
    <citation type="submission" date="2016-11" db="UniProtKB">
        <authorList>
            <consortium name="WormBaseParasite"/>
        </authorList>
    </citation>
    <scope>IDENTIFICATION</scope>
</reference>
<comment type="catalytic activity">
    <reaction evidence="9">
        <text>a 1,2-diacyl-sn-glycero-3-phospho-(1D-myo-inositol) + ATP = a 1,2-diacyl-sn-glycero-3-phospho-(1D-myo-inositol 4-phosphate) + ADP + H(+)</text>
        <dbReference type="Rhea" id="RHEA:19877"/>
        <dbReference type="ChEBI" id="CHEBI:15378"/>
        <dbReference type="ChEBI" id="CHEBI:30616"/>
        <dbReference type="ChEBI" id="CHEBI:57880"/>
        <dbReference type="ChEBI" id="CHEBI:58178"/>
        <dbReference type="ChEBI" id="CHEBI:456216"/>
        <dbReference type="EC" id="2.7.1.67"/>
    </reaction>
</comment>
<dbReference type="GO" id="GO:0005886">
    <property type="term" value="C:plasma membrane"/>
    <property type="evidence" value="ECO:0007669"/>
    <property type="project" value="UniProtKB-SubCell"/>
</dbReference>
<keyword evidence="4 9" id="KW-0808">Transferase</keyword>
<evidence type="ECO:0000256" key="3">
    <source>
        <dbReference type="ARBA" id="ARBA00022475"/>
    </source>
</evidence>
<proteinExistence type="inferred from homology"/>
<dbReference type="WBParaSite" id="L893_g12965.t1">
    <property type="protein sequence ID" value="L893_g12965.t1"/>
    <property type="gene ID" value="L893_g12965"/>
</dbReference>
<evidence type="ECO:0000256" key="9">
    <source>
        <dbReference type="RuleBase" id="RU367084"/>
    </source>
</evidence>
<keyword evidence="7 9" id="KW-0067">ATP-binding</keyword>
<evidence type="ECO:0000256" key="4">
    <source>
        <dbReference type="ARBA" id="ARBA00022679"/>
    </source>
</evidence>
<dbReference type="GO" id="GO:0007030">
    <property type="term" value="P:Golgi organization"/>
    <property type="evidence" value="ECO:0007669"/>
    <property type="project" value="TreeGrafter"/>
</dbReference>
<name>A0A1I7Y5L0_9BILA</name>
<dbReference type="GO" id="GO:0005802">
    <property type="term" value="C:trans-Golgi network"/>
    <property type="evidence" value="ECO:0007669"/>
    <property type="project" value="TreeGrafter"/>
</dbReference>
<dbReference type="Proteomes" id="UP000095287">
    <property type="component" value="Unplaced"/>
</dbReference>
<dbReference type="GO" id="GO:0004430">
    <property type="term" value="F:1-phosphatidylinositol 4-kinase activity"/>
    <property type="evidence" value="ECO:0007669"/>
    <property type="project" value="UniProtKB-UniRule"/>
</dbReference>
<feature type="domain" description="PI3K/PI4K catalytic" evidence="11">
    <location>
        <begin position="129"/>
        <end position="435"/>
    </location>
</feature>
<dbReference type="GO" id="GO:0046854">
    <property type="term" value="P:phosphatidylinositol phosphate biosynthetic process"/>
    <property type="evidence" value="ECO:0007669"/>
    <property type="project" value="UniProtKB-UniRule"/>
</dbReference>
<keyword evidence="8 9" id="KW-0472">Membrane</keyword>
<evidence type="ECO:0000313" key="13">
    <source>
        <dbReference type="WBParaSite" id="L893_g12965.t1"/>
    </source>
</evidence>
<evidence type="ECO:0000256" key="5">
    <source>
        <dbReference type="ARBA" id="ARBA00022741"/>
    </source>
</evidence>
<evidence type="ECO:0000256" key="7">
    <source>
        <dbReference type="ARBA" id="ARBA00022840"/>
    </source>
</evidence>
<keyword evidence="12" id="KW-1185">Reference proteome</keyword>
<dbReference type="InterPro" id="IPR039756">
    <property type="entry name" value="Lsb6/PI4K2"/>
</dbReference>
<comment type="subcellular location">
    <subcellularLocation>
        <location evidence="1">Cell membrane</location>
    </subcellularLocation>
    <subcellularLocation>
        <location evidence="9">Membrane</location>
        <topology evidence="9">Peripheral membrane protein</topology>
    </subcellularLocation>
</comment>
<sequence>MSVEVDVAHTPWSEDLIADNELKKKFTDNRHKVVLQSGEDLTSPSRSDQDGESGKKKDKANSCPREELSFSGSLSLTTVTSTLNNGAGNISEVTKLSEFVIGSARDAPYNKDVDFNDNLRRAREAMAAGVQPLLIPAGSSGSYFIRDANKEFLAVFKPKDEEPFAPLNPKWPKFFQRILCFCCFGRACLIPNHGYLSETGASLIDDRLCLNIVPKTRVVRLLSPAFFYGRCCGRVIEPYAKEGSYQLFVHGYKDAGTVFAEWNSLGGPEIVLSENEQEAFLLQFQKMVVLDYIIRNTDRHNENWLIKYVPGKEISIAAIDNGLAFPVKHPESASRFRQFPFGWATLSWAQKPWNEALRTYLLQLLTPLFLHNMCQDIKNLFRYDTSTNRLLTYTQLRVLRGQVWNLRLALLNNDPPCELVKKPQILVRRQYSQLPASDDWSKCFRVKQADYTHRGCC</sequence>
<accession>A0A1I7Y5L0</accession>
<dbReference type="InterPro" id="IPR000403">
    <property type="entry name" value="PI3/4_kinase_cat_dom"/>
</dbReference>
<dbReference type="GO" id="GO:0005768">
    <property type="term" value="C:endosome"/>
    <property type="evidence" value="ECO:0007669"/>
    <property type="project" value="TreeGrafter"/>
</dbReference>
<dbReference type="PROSITE" id="PS50290">
    <property type="entry name" value="PI3_4_KINASE_3"/>
    <property type="match status" value="1"/>
</dbReference>
<evidence type="ECO:0000256" key="2">
    <source>
        <dbReference type="ARBA" id="ARBA00008941"/>
    </source>
</evidence>
<dbReference type="AlphaFoldDB" id="A0A1I7Y5L0"/>
<keyword evidence="6 9" id="KW-0418">Kinase</keyword>
<dbReference type="GO" id="GO:0005524">
    <property type="term" value="F:ATP binding"/>
    <property type="evidence" value="ECO:0007669"/>
    <property type="project" value="UniProtKB-UniRule"/>
</dbReference>
<keyword evidence="5 9" id="KW-0547">Nucleotide-binding</keyword>
<dbReference type="PANTHER" id="PTHR12865">
    <property type="entry name" value="PHOSPHATIDYLINOSITOL 4-KINASE TYPE-II"/>
    <property type="match status" value="1"/>
</dbReference>
<dbReference type="Pfam" id="PF00454">
    <property type="entry name" value="PI3_PI4_kinase"/>
    <property type="match status" value="1"/>
</dbReference>
<comment type="similarity">
    <text evidence="2 9">Belongs to the PI3/PI4-kinase family. Type II PI4K subfamily.</text>
</comment>
<dbReference type="Gene3D" id="1.10.1070.20">
    <property type="match status" value="1"/>
</dbReference>
<evidence type="ECO:0000256" key="1">
    <source>
        <dbReference type="ARBA" id="ARBA00004236"/>
    </source>
</evidence>
<protein>
    <recommendedName>
        <fullName evidence="9">Phosphatidylinositol 4-kinase type 2</fullName>
        <ecNumber evidence="9">2.7.1.67</ecNumber>
    </recommendedName>
</protein>
<evidence type="ECO:0000259" key="11">
    <source>
        <dbReference type="PROSITE" id="PS50290"/>
    </source>
</evidence>
<dbReference type="GO" id="GO:0007032">
    <property type="term" value="P:endosome organization"/>
    <property type="evidence" value="ECO:0007669"/>
    <property type="project" value="TreeGrafter"/>
</dbReference>
<organism evidence="12 13">
    <name type="scientific">Steinernema glaseri</name>
    <dbReference type="NCBI Taxonomy" id="37863"/>
    <lineage>
        <taxon>Eukaryota</taxon>
        <taxon>Metazoa</taxon>
        <taxon>Ecdysozoa</taxon>
        <taxon>Nematoda</taxon>
        <taxon>Chromadorea</taxon>
        <taxon>Rhabditida</taxon>
        <taxon>Tylenchina</taxon>
        <taxon>Panagrolaimomorpha</taxon>
        <taxon>Strongyloidoidea</taxon>
        <taxon>Steinernematidae</taxon>
        <taxon>Steinernema</taxon>
    </lineage>
</organism>
<dbReference type="PANTHER" id="PTHR12865:SF5">
    <property type="entry name" value="PHOSPHATIDYLINOSITOL 4-KINASE TYPE 2"/>
    <property type="match status" value="1"/>
</dbReference>
<evidence type="ECO:0000313" key="12">
    <source>
        <dbReference type="Proteomes" id="UP000095287"/>
    </source>
</evidence>
<feature type="region of interest" description="Disordered" evidence="10">
    <location>
        <begin position="34"/>
        <end position="66"/>
    </location>
</feature>
<keyword evidence="3" id="KW-1003">Cell membrane</keyword>
<dbReference type="EC" id="2.7.1.67" evidence="9"/>
<evidence type="ECO:0000256" key="10">
    <source>
        <dbReference type="SAM" id="MobiDB-lite"/>
    </source>
</evidence>
<evidence type="ECO:0000256" key="6">
    <source>
        <dbReference type="ARBA" id="ARBA00022777"/>
    </source>
</evidence>